<evidence type="ECO:0000256" key="1">
    <source>
        <dbReference type="ARBA" id="ARBA00022679"/>
    </source>
</evidence>
<dbReference type="InterPro" id="IPR000182">
    <property type="entry name" value="GNAT_dom"/>
</dbReference>
<evidence type="ECO:0000256" key="2">
    <source>
        <dbReference type="ARBA" id="ARBA00023315"/>
    </source>
</evidence>
<protein>
    <submittedName>
        <fullName evidence="4">L-amino acid N-acyltransferase YncA</fullName>
    </submittedName>
</protein>
<feature type="domain" description="N-acetyltransferase" evidence="3">
    <location>
        <begin position="4"/>
        <end position="161"/>
    </location>
</feature>
<dbReference type="CDD" id="cd04301">
    <property type="entry name" value="NAT_SF"/>
    <property type="match status" value="1"/>
</dbReference>
<proteinExistence type="predicted"/>
<sequence>MANTTFRPLTAADNAVIAAIIREVSAEYGLTADKGYSVADPTLDNLAAIYHQPGYGYWLLEIDGVVVGGAGIGKVAGQAQICELQKMYFLPKARGLGLGEQLARHCITQAKAAGYRQMYLETTQLLPEALRLYHKLGFKQLASALGNTGHDACEIPMLLDI</sequence>
<dbReference type="Pfam" id="PF00583">
    <property type="entry name" value="Acetyltransf_1"/>
    <property type="match status" value="1"/>
</dbReference>
<dbReference type="PROSITE" id="PS51186">
    <property type="entry name" value="GNAT"/>
    <property type="match status" value="1"/>
</dbReference>
<evidence type="ECO:0000259" key="3">
    <source>
        <dbReference type="PROSITE" id="PS51186"/>
    </source>
</evidence>
<dbReference type="Gene3D" id="3.40.630.30">
    <property type="match status" value="1"/>
</dbReference>
<gene>
    <name evidence="4" type="ORF">EDC91_10365</name>
</gene>
<organism evidence="4 5">
    <name type="scientific">Shewanella fodinae</name>
    <dbReference type="NCBI Taxonomy" id="552357"/>
    <lineage>
        <taxon>Bacteria</taxon>
        <taxon>Pseudomonadati</taxon>
        <taxon>Pseudomonadota</taxon>
        <taxon>Gammaproteobacteria</taxon>
        <taxon>Alteromonadales</taxon>
        <taxon>Shewanellaceae</taxon>
        <taxon>Shewanella</taxon>
    </lineage>
</organism>
<keyword evidence="1 4" id="KW-0808">Transferase</keyword>
<dbReference type="GO" id="GO:0016747">
    <property type="term" value="F:acyltransferase activity, transferring groups other than amino-acyl groups"/>
    <property type="evidence" value="ECO:0007669"/>
    <property type="project" value="InterPro"/>
</dbReference>
<dbReference type="AlphaFoldDB" id="A0A4R2FFC4"/>
<keyword evidence="2 4" id="KW-0012">Acyltransferase</keyword>
<dbReference type="EMBL" id="SLWF01000003">
    <property type="protein sequence ID" value="TCN88885.1"/>
    <property type="molecule type" value="Genomic_DNA"/>
</dbReference>
<accession>A0A4R2FFC4</accession>
<keyword evidence="5" id="KW-1185">Reference proteome</keyword>
<name>A0A4R2FFC4_9GAMM</name>
<dbReference type="Proteomes" id="UP000294832">
    <property type="component" value="Unassembled WGS sequence"/>
</dbReference>
<dbReference type="SUPFAM" id="SSF55729">
    <property type="entry name" value="Acyl-CoA N-acyltransferases (Nat)"/>
    <property type="match status" value="1"/>
</dbReference>
<dbReference type="InterPro" id="IPR050832">
    <property type="entry name" value="Bact_Acetyltransf"/>
</dbReference>
<comment type="caution">
    <text evidence="4">The sequence shown here is derived from an EMBL/GenBank/DDBJ whole genome shotgun (WGS) entry which is preliminary data.</text>
</comment>
<dbReference type="PANTHER" id="PTHR43877">
    <property type="entry name" value="AMINOALKYLPHOSPHONATE N-ACETYLTRANSFERASE-RELATED-RELATED"/>
    <property type="match status" value="1"/>
</dbReference>
<evidence type="ECO:0000313" key="4">
    <source>
        <dbReference type="EMBL" id="TCN88885.1"/>
    </source>
</evidence>
<reference evidence="4 5" key="1">
    <citation type="submission" date="2019-03" db="EMBL/GenBank/DDBJ databases">
        <title>Freshwater and sediment microbial communities from various areas in North America, analyzing microbe dynamics in response to fracking.</title>
        <authorList>
            <person name="Lamendella R."/>
        </authorList>
    </citation>
    <scope>NUCLEOTIDE SEQUENCE [LARGE SCALE GENOMIC DNA]</scope>
    <source>
        <strain evidence="4 5">74A</strain>
    </source>
</reference>
<dbReference type="InterPro" id="IPR016181">
    <property type="entry name" value="Acyl_CoA_acyltransferase"/>
</dbReference>
<evidence type="ECO:0000313" key="5">
    <source>
        <dbReference type="Proteomes" id="UP000294832"/>
    </source>
</evidence>
<dbReference type="RefSeq" id="WP_207904245.1">
    <property type="nucleotide sequence ID" value="NZ_SLWF01000003.1"/>
</dbReference>